<proteinExistence type="predicted"/>
<dbReference type="Pfam" id="PF01966">
    <property type="entry name" value="HD"/>
    <property type="match status" value="1"/>
</dbReference>
<gene>
    <name evidence="2" type="ORF">NNJEOMEG_02069</name>
</gene>
<accession>A0A6V8LX56</accession>
<keyword evidence="2" id="KW-0378">Hydrolase</keyword>
<protein>
    <submittedName>
        <fullName evidence="2">Deoxyguanosinetriphosphate triphosphohydrolase-like protein</fullName>
    </submittedName>
</protein>
<feature type="domain" description="HD" evidence="1">
    <location>
        <begin position="23"/>
        <end position="121"/>
    </location>
</feature>
<dbReference type="CDD" id="cd00077">
    <property type="entry name" value="HDc"/>
    <property type="match status" value="1"/>
</dbReference>
<dbReference type="SUPFAM" id="SSF109604">
    <property type="entry name" value="HD-domain/PDEase-like"/>
    <property type="match status" value="1"/>
</dbReference>
<reference evidence="2 3" key="1">
    <citation type="submission" date="2020-04" db="EMBL/GenBank/DDBJ databases">
        <authorList>
            <consortium name="Desulfovibrio sp. FSS-1 genome sequencing consortium"/>
            <person name="Shimoshige H."/>
            <person name="Kobayashi H."/>
            <person name="Maekawa T."/>
        </authorList>
    </citation>
    <scope>NUCLEOTIDE SEQUENCE [LARGE SCALE GENOMIC DNA]</scope>
    <source>
        <strain evidence="2 3">SIID29052-01</strain>
    </source>
</reference>
<keyword evidence="3" id="KW-1185">Reference proteome</keyword>
<organism evidence="2 3">
    <name type="scientific">Fundidesulfovibrio magnetotacticus</name>
    <dbReference type="NCBI Taxonomy" id="2730080"/>
    <lineage>
        <taxon>Bacteria</taxon>
        <taxon>Pseudomonadati</taxon>
        <taxon>Thermodesulfobacteriota</taxon>
        <taxon>Desulfovibrionia</taxon>
        <taxon>Desulfovibrionales</taxon>
        <taxon>Desulfovibrionaceae</taxon>
        <taxon>Fundidesulfovibrio</taxon>
    </lineage>
</organism>
<reference evidence="2 3" key="2">
    <citation type="submission" date="2020-05" db="EMBL/GenBank/DDBJ databases">
        <title>Draft genome sequence of Desulfovibrio sp. strainFSS-1.</title>
        <authorList>
            <person name="Shimoshige H."/>
            <person name="Kobayashi H."/>
            <person name="Maekawa T."/>
        </authorList>
    </citation>
    <scope>NUCLEOTIDE SEQUENCE [LARGE SCALE GENOMIC DNA]</scope>
    <source>
        <strain evidence="2 3">SIID29052-01</strain>
    </source>
</reference>
<dbReference type="AlphaFoldDB" id="A0A6V8LX56"/>
<evidence type="ECO:0000313" key="3">
    <source>
        <dbReference type="Proteomes" id="UP000494245"/>
    </source>
</evidence>
<evidence type="ECO:0000313" key="2">
    <source>
        <dbReference type="EMBL" id="GFK94227.1"/>
    </source>
</evidence>
<dbReference type="RefSeq" id="WP_173084112.1">
    <property type="nucleotide sequence ID" value="NZ_BLTE01000009.1"/>
</dbReference>
<sequence length="173" mass="19481">MRIPNRNDSLELLQSHQCDNPQRVAHSLAVAQLAMAIGQNLNARGLALDLELIEAAAILHDIRKGHPDHDRSGAELLRALDYHSTAAVVEVHTRLGGRTPAPDEPITEAEVVYIADKSYRRTNRVSIEDRYSIWKNTWKDNPERLESLTRGENRAKAVRERIEKALGQPLQDV</sequence>
<comment type="caution">
    <text evidence="2">The sequence shown here is derived from an EMBL/GenBank/DDBJ whole genome shotgun (WGS) entry which is preliminary data.</text>
</comment>
<dbReference type="InterPro" id="IPR006674">
    <property type="entry name" value="HD_domain"/>
</dbReference>
<dbReference type="Proteomes" id="UP000494245">
    <property type="component" value="Unassembled WGS sequence"/>
</dbReference>
<dbReference type="GO" id="GO:0016787">
    <property type="term" value="F:hydrolase activity"/>
    <property type="evidence" value="ECO:0007669"/>
    <property type="project" value="UniProtKB-KW"/>
</dbReference>
<dbReference type="Gene3D" id="1.10.3210.10">
    <property type="entry name" value="Hypothetical protein af1432"/>
    <property type="match status" value="1"/>
</dbReference>
<evidence type="ECO:0000259" key="1">
    <source>
        <dbReference type="PROSITE" id="PS51831"/>
    </source>
</evidence>
<dbReference type="PROSITE" id="PS51831">
    <property type="entry name" value="HD"/>
    <property type="match status" value="1"/>
</dbReference>
<dbReference type="NCBIfam" id="TIGR00277">
    <property type="entry name" value="HDIG"/>
    <property type="match status" value="1"/>
</dbReference>
<dbReference type="SMART" id="SM00471">
    <property type="entry name" value="HDc"/>
    <property type="match status" value="1"/>
</dbReference>
<dbReference type="InterPro" id="IPR006675">
    <property type="entry name" value="HDIG_dom"/>
</dbReference>
<dbReference type="EMBL" id="BLTE01000009">
    <property type="protein sequence ID" value="GFK94227.1"/>
    <property type="molecule type" value="Genomic_DNA"/>
</dbReference>
<name>A0A6V8LX56_9BACT</name>
<dbReference type="InterPro" id="IPR003607">
    <property type="entry name" value="HD/PDEase_dom"/>
</dbReference>